<name>A0A0E3S6X2_9EURY</name>
<dbReference type="HOGENOM" id="CLU_039510_2_0_2"/>
<dbReference type="InterPro" id="IPR007345">
    <property type="entry name" value="Polysacch_pyruvyl_Trfase"/>
</dbReference>
<dbReference type="EMBL" id="CP009515">
    <property type="protein sequence ID" value="AKB76276.1"/>
    <property type="molecule type" value="Genomic_DNA"/>
</dbReference>
<evidence type="ECO:0000256" key="1">
    <source>
        <dbReference type="SAM" id="Coils"/>
    </source>
</evidence>
<feature type="coiled-coil region" evidence="1">
    <location>
        <begin position="367"/>
        <end position="394"/>
    </location>
</feature>
<dbReference type="Proteomes" id="UP000033072">
    <property type="component" value="Chromosome"/>
</dbReference>
<reference evidence="3 4" key="1">
    <citation type="submission" date="2014-07" db="EMBL/GenBank/DDBJ databases">
        <title>Methanogenic archaea and the global carbon cycle.</title>
        <authorList>
            <person name="Henriksen J.R."/>
            <person name="Luke J."/>
            <person name="Reinhart S."/>
            <person name="Benedict M.N."/>
            <person name="Youngblut N.D."/>
            <person name="Metcalf M.E."/>
            <person name="Whitaker R.J."/>
            <person name="Metcalf W.W."/>
        </authorList>
    </citation>
    <scope>NUCLEOTIDE SEQUENCE [LARGE SCALE GENOMIC DNA]</scope>
    <source>
        <strain evidence="3 4">Z-7289</strain>
    </source>
</reference>
<feature type="domain" description="Polysaccharide pyruvyl transferase" evidence="2">
    <location>
        <begin position="17"/>
        <end position="338"/>
    </location>
</feature>
<evidence type="ECO:0000313" key="3">
    <source>
        <dbReference type="EMBL" id="AKB76276.1"/>
    </source>
</evidence>
<dbReference type="Pfam" id="PF04230">
    <property type="entry name" value="PS_pyruv_trans"/>
    <property type="match status" value="1"/>
</dbReference>
<proteinExistence type="predicted"/>
<gene>
    <name evidence="3" type="ORF">MSLAZ_3015</name>
</gene>
<keyword evidence="4" id="KW-1185">Reference proteome</keyword>
<organism evidence="3 4">
    <name type="scientific">Methanosarcina lacustris Z-7289</name>
    <dbReference type="NCBI Taxonomy" id="1434111"/>
    <lineage>
        <taxon>Archaea</taxon>
        <taxon>Methanobacteriati</taxon>
        <taxon>Methanobacteriota</taxon>
        <taxon>Stenosarchaea group</taxon>
        <taxon>Methanomicrobia</taxon>
        <taxon>Methanosarcinales</taxon>
        <taxon>Methanosarcinaceae</taxon>
        <taxon>Methanosarcina</taxon>
    </lineage>
</organism>
<dbReference type="OrthoDB" id="135600at2157"/>
<dbReference type="AlphaFoldDB" id="A0A0E3S6X2"/>
<evidence type="ECO:0000259" key="2">
    <source>
        <dbReference type="Pfam" id="PF04230"/>
    </source>
</evidence>
<keyword evidence="1" id="KW-0175">Coiled coil</keyword>
<accession>A0A0E3S6X2</accession>
<dbReference type="STRING" id="1434111.MSLAZ_3015"/>
<dbReference type="GeneID" id="24807892"/>
<sequence>MSENPTFILAGNGPYDNRGCEAIVRGTVKILRHYYKDPSFLCVSFFQNQEQFEKQRREEFDPAIVHKKANKRQSKFDPNWLLRLPFRRLYPELYKNWIYKEMIPYIENSNSVLSVGGDNYSLDYGIPRSFTYLDDVVLERKKPLIIWGASVGPFGKIPEYEKYMKKHLQNVTGIFAREPATIEYLDKIGIKDNVYKVADPAFLMDATEPQSNKKIEIEEDSIGINLSTLMARYVSNGNVESWINKASTILEEIAKRSDNKIYLIPHVTLPDSNDYLFLKEVKERIKTSEEKMILLPPTYNASETKWIISKMKLFAGARTHSTIAALSTCIPTLSFAYSIKAKGINRDIFGHEDYCLNPEKLNPEIVAKKIESMLEKENEIRAELKAAIPKIENEALLAGKTLMKITG</sequence>
<dbReference type="KEGG" id="mls:MSLAZ_3015"/>
<dbReference type="RefSeq" id="WP_048128427.1">
    <property type="nucleotide sequence ID" value="NZ_CP009515.1"/>
</dbReference>
<evidence type="ECO:0000313" key="4">
    <source>
        <dbReference type="Proteomes" id="UP000033072"/>
    </source>
</evidence>
<protein>
    <recommendedName>
        <fullName evidence="2">Polysaccharide pyruvyl transferase domain-containing protein</fullName>
    </recommendedName>
</protein>
<dbReference type="PATRIC" id="fig|1434111.4.peg.3982"/>
<dbReference type="PANTHER" id="PTHR36836:SF1">
    <property type="entry name" value="COLANIC ACID BIOSYNTHESIS PROTEIN WCAK"/>
    <property type="match status" value="1"/>
</dbReference>
<dbReference type="PANTHER" id="PTHR36836">
    <property type="entry name" value="COLANIC ACID BIOSYNTHESIS PROTEIN WCAK"/>
    <property type="match status" value="1"/>
</dbReference>